<feature type="transmembrane region" description="Helical" evidence="9">
    <location>
        <begin position="195"/>
        <end position="217"/>
    </location>
</feature>
<accession>A0ABV6UE52</accession>
<name>A0ABV6UE52_9ACTN</name>
<keyword evidence="6 9" id="KW-0472">Membrane</keyword>
<feature type="compositionally biased region" description="Polar residues" evidence="8">
    <location>
        <begin position="458"/>
        <end position="468"/>
    </location>
</feature>
<comment type="similarity">
    <text evidence="7">Belongs to the glycosyltransferase 87 family.</text>
</comment>
<feature type="transmembrane region" description="Helical" evidence="9">
    <location>
        <begin position="118"/>
        <end position="138"/>
    </location>
</feature>
<evidence type="ECO:0000256" key="1">
    <source>
        <dbReference type="ARBA" id="ARBA00004651"/>
    </source>
</evidence>
<feature type="transmembrane region" description="Helical" evidence="9">
    <location>
        <begin position="284"/>
        <end position="304"/>
    </location>
</feature>
<dbReference type="InterPro" id="IPR018584">
    <property type="entry name" value="GT87"/>
</dbReference>
<feature type="transmembrane region" description="Helical" evidence="9">
    <location>
        <begin position="150"/>
        <end position="183"/>
    </location>
</feature>
<gene>
    <name evidence="10" type="ORF">ACEZDJ_00255</name>
</gene>
<evidence type="ECO:0000256" key="3">
    <source>
        <dbReference type="ARBA" id="ARBA00022679"/>
    </source>
</evidence>
<organism evidence="10 11">
    <name type="scientific">Streptacidiphilus cavernicola</name>
    <dbReference type="NCBI Taxonomy" id="3342716"/>
    <lineage>
        <taxon>Bacteria</taxon>
        <taxon>Bacillati</taxon>
        <taxon>Actinomycetota</taxon>
        <taxon>Actinomycetes</taxon>
        <taxon>Kitasatosporales</taxon>
        <taxon>Streptomycetaceae</taxon>
        <taxon>Streptacidiphilus</taxon>
    </lineage>
</organism>
<comment type="caution">
    <text evidence="10">The sequence shown here is derived from an EMBL/GenBank/DDBJ whole genome shotgun (WGS) entry which is preliminary data.</text>
</comment>
<keyword evidence="4 9" id="KW-0812">Transmembrane</keyword>
<dbReference type="EMBL" id="JBHEZZ010000001">
    <property type="protein sequence ID" value="MFC1399725.1"/>
    <property type="molecule type" value="Genomic_DNA"/>
</dbReference>
<dbReference type="Proteomes" id="UP001592528">
    <property type="component" value="Unassembled WGS sequence"/>
</dbReference>
<comment type="subcellular location">
    <subcellularLocation>
        <location evidence="1">Cell membrane</location>
        <topology evidence="1">Multi-pass membrane protein</topology>
    </subcellularLocation>
</comment>
<keyword evidence="2" id="KW-1003">Cell membrane</keyword>
<evidence type="ECO:0000256" key="9">
    <source>
        <dbReference type="SAM" id="Phobius"/>
    </source>
</evidence>
<proteinExistence type="inferred from homology"/>
<evidence type="ECO:0000256" key="4">
    <source>
        <dbReference type="ARBA" id="ARBA00022692"/>
    </source>
</evidence>
<keyword evidence="3" id="KW-0808">Transferase</keyword>
<feature type="transmembrane region" description="Helical" evidence="9">
    <location>
        <begin position="375"/>
        <end position="395"/>
    </location>
</feature>
<evidence type="ECO:0000313" key="10">
    <source>
        <dbReference type="EMBL" id="MFC1399725.1"/>
    </source>
</evidence>
<sequence length="468" mass="50392">MTSLGWDTGKVREGGRTSAPRAAVEGVLRALREAPRRETRIAFCVGLASLVVYALVRHLVGVSMVDMVVYRAEGSAVAHGGNLYDIRVSEWKLPATYPPFAAMLFTPTAWLPVGPLRILVTAGNLVVLGAFGYLSAVLADWPRKAMRPALVFLVVGLGVWLEPVFTTLRYGQINLVLGVLVLYDLTRPDSRRSKGVAIGLAAAIKLTPGLFAVYLLLSGRIRAAVTAGLTCLATMLLGFLLLPDASRSFWTTYVFDTSRVGKEYIVDNQSLRGLVERAMHTPDGGIVALLLTAVVGIGGLAVAVGIHRNAVGFPRARAWSVLCVAVTAVLVSPISWTHHWVWCVPMMVLLAAEASEERSRARARARAGTPRRRRVWRGTLIATGLAFCSFAMWLVPHKGLSNLHISYLLQPFAALYPLVGLAFLALAGERLRRHLLRGKPAGPPSGPQHPGGRVPGQARSSSQDVLAG</sequence>
<evidence type="ECO:0000256" key="7">
    <source>
        <dbReference type="ARBA" id="ARBA00024033"/>
    </source>
</evidence>
<keyword evidence="5 9" id="KW-1133">Transmembrane helix</keyword>
<evidence type="ECO:0000256" key="5">
    <source>
        <dbReference type="ARBA" id="ARBA00022989"/>
    </source>
</evidence>
<evidence type="ECO:0000256" key="6">
    <source>
        <dbReference type="ARBA" id="ARBA00023136"/>
    </source>
</evidence>
<feature type="region of interest" description="Disordered" evidence="8">
    <location>
        <begin position="436"/>
        <end position="468"/>
    </location>
</feature>
<feature type="transmembrane region" description="Helical" evidence="9">
    <location>
        <begin position="407"/>
        <end position="427"/>
    </location>
</feature>
<reference evidence="10 11" key="1">
    <citation type="submission" date="2024-09" db="EMBL/GenBank/DDBJ databases">
        <authorList>
            <person name="Lee S.D."/>
        </authorList>
    </citation>
    <scope>NUCLEOTIDE SEQUENCE [LARGE SCALE GENOMIC DNA]</scope>
    <source>
        <strain evidence="10 11">N1-5</strain>
    </source>
</reference>
<keyword evidence="11" id="KW-1185">Reference proteome</keyword>
<protein>
    <submittedName>
        <fullName evidence="10">Glycosyltransferase 87 family protein</fullName>
    </submittedName>
</protein>
<dbReference type="Pfam" id="PF09594">
    <property type="entry name" value="GT87"/>
    <property type="match status" value="1"/>
</dbReference>
<feature type="transmembrane region" description="Helical" evidence="9">
    <location>
        <begin position="41"/>
        <end position="60"/>
    </location>
</feature>
<evidence type="ECO:0000256" key="2">
    <source>
        <dbReference type="ARBA" id="ARBA00022475"/>
    </source>
</evidence>
<evidence type="ECO:0000313" key="11">
    <source>
        <dbReference type="Proteomes" id="UP001592528"/>
    </source>
</evidence>
<dbReference type="RefSeq" id="WP_051726104.1">
    <property type="nucleotide sequence ID" value="NZ_JBHEZZ010000001.1"/>
</dbReference>
<feature type="transmembrane region" description="Helical" evidence="9">
    <location>
        <begin position="224"/>
        <end position="242"/>
    </location>
</feature>
<evidence type="ECO:0000256" key="8">
    <source>
        <dbReference type="SAM" id="MobiDB-lite"/>
    </source>
</evidence>